<dbReference type="Gene3D" id="1.10.10.10">
    <property type="entry name" value="Winged helix-like DNA-binding domain superfamily/Winged helix DNA-binding domain"/>
    <property type="match status" value="1"/>
</dbReference>
<accession>A0A7M1AXX5</accession>
<keyword evidence="2" id="KW-1185">Reference proteome</keyword>
<dbReference type="InterPro" id="IPR036388">
    <property type="entry name" value="WH-like_DNA-bd_sf"/>
</dbReference>
<proteinExistence type="predicted"/>
<evidence type="ECO:0008006" key="3">
    <source>
        <dbReference type="Google" id="ProtNLM"/>
    </source>
</evidence>
<dbReference type="KEGG" id="smax:FJR03_10685"/>
<name>A0A7M1AXX5_9BACT</name>
<sequence>MLYISAKGRASLTKFRTSIYDHIKKNRLRYSDQRERVLKILHAQSYPVSIEFISKKLKEERVGAGYATVSRHIKFFEELDLLITVNKIPKGYLLKKDVDCDEVEVLQ</sequence>
<organism evidence="1 2">
    <name type="scientific">Sulfurimonas marina</name>
    <dbReference type="NCBI Taxonomy" id="2590551"/>
    <lineage>
        <taxon>Bacteria</taxon>
        <taxon>Pseudomonadati</taxon>
        <taxon>Campylobacterota</taxon>
        <taxon>Epsilonproteobacteria</taxon>
        <taxon>Campylobacterales</taxon>
        <taxon>Sulfurimonadaceae</taxon>
        <taxon>Sulfurimonas</taxon>
    </lineage>
</organism>
<dbReference type="InterPro" id="IPR002481">
    <property type="entry name" value="FUR"/>
</dbReference>
<dbReference type="InterPro" id="IPR036390">
    <property type="entry name" value="WH_DNA-bd_sf"/>
</dbReference>
<evidence type="ECO:0000313" key="2">
    <source>
        <dbReference type="Proteomes" id="UP000593910"/>
    </source>
</evidence>
<dbReference type="Pfam" id="PF01475">
    <property type="entry name" value="FUR"/>
    <property type="match status" value="1"/>
</dbReference>
<protein>
    <recommendedName>
        <fullName evidence="3">Transcriptional repressor</fullName>
    </recommendedName>
</protein>
<dbReference type="Proteomes" id="UP000593910">
    <property type="component" value="Chromosome"/>
</dbReference>
<gene>
    <name evidence="1" type="ORF">FJR03_10685</name>
</gene>
<dbReference type="EMBL" id="CP041165">
    <property type="protein sequence ID" value="QOP42176.1"/>
    <property type="molecule type" value="Genomic_DNA"/>
</dbReference>
<evidence type="ECO:0000313" key="1">
    <source>
        <dbReference type="EMBL" id="QOP42176.1"/>
    </source>
</evidence>
<dbReference type="GO" id="GO:0003700">
    <property type="term" value="F:DNA-binding transcription factor activity"/>
    <property type="evidence" value="ECO:0007669"/>
    <property type="project" value="InterPro"/>
</dbReference>
<dbReference type="RefSeq" id="WP_193113497.1">
    <property type="nucleotide sequence ID" value="NZ_CP041165.1"/>
</dbReference>
<reference evidence="1 2" key="1">
    <citation type="submission" date="2019-06" db="EMBL/GenBank/DDBJ databases">
        <title>Sulfurimonas gotlandica sp. nov., a chemoautotrophic and psychrotolerant epsilonproteobacterium isolated from a pelagic redoxcline, and an emended description of the genus Sulfurimonas.</title>
        <authorList>
            <person name="Wang S."/>
            <person name="Jiang L."/>
            <person name="Shao Z."/>
        </authorList>
    </citation>
    <scope>NUCLEOTIDE SEQUENCE [LARGE SCALE GENOMIC DNA]</scope>
    <source>
        <strain evidence="1 2">B2</strain>
    </source>
</reference>
<dbReference type="AlphaFoldDB" id="A0A7M1AXX5"/>
<dbReference type="SUPFAM" id="SSF46785">
    <property type="entry name" value="Winged helix' DNA-binding domain"/>
    <property type="match status" value="1"/>
</dbReference>